<dbReference type="EMBL" id="JADKNH010000011">
    <property type="protein sequence ID" value="MBF4694809.1"/>
    <property type="molecule type" value="Genomic_DNA"/>
</dbReference>
<dbReference type="Proteomes" id="UP000614200">
    <property type="component" value="Unassembled WGS sequence"/>
</dbReference>
<evidence type="ECO:0000313" key="1">
    <source>
        <dbReference type="EMBL" id="MBF4694809.1"/>
    </source>
</evidence>
<evidence type="ECO:0000313" key="2">
    <source>
        <dbReference type="Proteomes" id="UP000614200"/>
    </source>
</evidence>
<protein>
    <submittedName>
        <fullName evidence="1">Uncharacterized protein</fullName>
    </submittedName>
</protein>
<accession>A0ABR9ZWH9</accession>
<keyword evidence="2" id="KW-1185">Reference proteome</keyword>
<proteinExistence type="predicted"/>
<name>A0ABR9ZWH9_9FIRM</name>
<dbReference type="RefSeq" id="WP_194703052.1">
    <property type="nucleotide sequence ID" value="NZ_JADKNH010000011.1"/>
</dbReference>
<sequence>MNYNIEDLKEAVGRLEDALISHETEDVDMYVRLIKNISSQIKTDYWSTHVKEDEIIIQPVTRTNNEYKIINTIEFLYKPMHFVDVYEGNEIEYFAKERSEELLESGAMETHNEFWSSHEIIYGNVYGSLPLELLAPESISKLLRCGWKKTNVDVVEFVKSVEEDRIREIASYKYRHYIIIKELETGSYLLLRYNF</sequence>
<reference evidence="1 2" key="1">
    <citation type="submission" date="2020-11" db="EMBL/GenBank/DDBJ databases">
        <title>Fusibacter basophilias sp. nov.</title>
        <authorList>
            <person name="Qiu D."/>
        </authorList>
    </citation>
    <scope>NUCLEOTIDE SEQUENCE [LARGE SCALE GENOMIC DNA]</scope>
    <source>
        <strain evidence="1 2">Q10-2</strain>
    </source>
</reference>
<comment type="caution">
    <text evidence="1">The sequence shown here is derived from an EMBL/GenBank/DDBJ whole genome shotgun (WGS) entry which is preliminary data.</text>
</comment>
<gene>
    <name evidence="1" type="ORF">ISU02_17035</name>
</gene>
<organism evidence="1 2">
    <name type="scientific">Fusibacter ferrireducens</name>
    <dbReference type="NCBI Taxonomy" id="2785058"/>
    <lineage>
        <taxon>Bacteria</taxon>
        <taxon>Bacillati</taxon>
        <taxon>Bacillota</taxon>
        <taxon>Clostridia</taxon>
        <taxon>Eubacteriales</taxon>
        <taxon>Eubacteriales Family XII. Incertae Sedis</taxon>
        <taxon>Fusibacter</taxon>
    </lineage>
</organism>